<organism evidence="1 2">
    <name type="scientific">Pleurodeles waltl</name>
    <name type="common">Iberian ribbed newt</name>
    <dbReference type="NCBI Taxonomy" id="8319"/>
    <lineage>
        <taxon>Eukaryota</taxon>
        <taxon>Metazoa</taxon>
        <taxon>Chordata</taxon>
        <taxon>Craniata</taxon>
        <taxon>Vertebrata</taxon>
        <taxon>Euteleostomi</taxon>
        <taxon>Amphibia</taxon>
        <taxon>Batrachia</taxon>
        <taxon>Caudata</taxon>
        <taxon>Salamandroidea</taxon>
        <taxon>Salamandridae</taxon>
        <taxon>Pleurodelinae</taxon>
        <taxon>Pleurodeles</taxon>
    </lineage>
</organism>
<dbReference type="Proteomes" id="UP001066276">
    <property type="component" value="Chromosome 7"/>
</dbReference>
<accession>A0AAV7PUR7</accession>
<dbReference type="AlphaFoldDB" id="A0AAV7PUR7"/>
<dbReference type="EMBL" id="JANPWB010000011">
    <property type="protein sequence ID" value="KAJ1130929.1"/>
    <property type="molecule type" value="Genomic_DNA"/>
</dbReference>
<gene>
    <name evidence="1" type="ORF">NDU88_009273</name>
</gene>
<reference evidence="1" key="1">
    <citation type="journal article" date="2022" name="bioRxiv">
        <title>Sequencing and chromosome-scale assembly of the giantPleurodeles waltlgenome.</title>
        <authorList>
            <person name="Brown T."/>
            <person name="Elewa A."/>
            <person name="Iarovenko S."/>
            <person name="Subramanian E."/>
            <person name="Araus A.J."/>
            <person name="Petzold A."/>
            <person name="Susuki M."/>
            <person name="Suzuki K.-i.T."/>
            <person name="Hayashi T."/>
            <person name="Toyoda A."/>
            <person name="Oliveira C."/>
            <person name="Osipova E."/>
            <person name="Leigh N.D."/>
            <person name="Simon A."/>
            <person name="Yun M.H."/>
        </authorList>
    </citation>
    <scope>NUCLEOTIDE SEQUENCE</scope>
    <source>
        <strain evidence="1">20211129_DDA</strain>
        <tissue evidence="1">Liver</tissue>
    </source>
</reference>
<proteinExistence type="predicted"/>
<keyword evidence="2" id="KW-1185">Reference proteome</keyword>
<name>A0AAV7PUR7_PLEWA</name>
<comment type="caution">
    <text evidence="1">The sequence shown here is derived from an EMBL/GenBank/DDBJ whole genome shotgun (WGS) entry which is preliminary data.</text>
</comment>
<evidence type="ECO:0000313" key="2">
    <source>
        <dbReference type="Proteomes" id="UP001066276"/>
    </source>
</evidence>
<protein>
    <submittedName>
        <fullName evidence="1">Uncharacterized protein</fullName>
    </submittedName>
</protein>
<evidence type="ECO:0000313" key="1">
    <source>
        <dbReference type="EMBL" id="KAJ1130929.1"/>
    </source>
</evidence>
<sequence>MVMQHSLTIIEVDQKVLRTSGSAGRDVIVLLHQQSTARMQSDVYKKGTMAMLHSRNEEYFNSGFLGARSRYAYNVYCLLMKTYFVMVKKQCLMSQRISEDLIESYSGTMEGLKQVLLQRAQKEKQLMECGSRESELADLQCAYRELVEQSLLRDIRDCLEEYNDVAQREVMHLGNYATARVYDEQPDTMLVALLQRPRKDRVVLSNNDEQGMPLHEADHVLDFFHYYEDLYGSCIPHNEQATTDHLSHITMKWLTVSIGSVLWHRFTPLR</sequence>